<dbReference type="Proteomes" id="UP000255169">
    <property type="component" value="Unassembled WGS sequence"/>
</dbReference>
<protein>
    <submittedName>
        <fullName evidence="1">Uncharacterized protein</fullName>
    </submittedName>
</protein>
<reference evidence="1 2" key="1">
    <citation type="submission" date="2018-06" db="EMBL/GenBank/DDBJ databases">
        <authorList>
            <consortium name="Pathogen Informatics"/>
            <person name="Doyle S."/>
        </authorList>
    </citation>
    <scope>NUCLEOTIDE SEQUENCE [LARGE SCALE GENOMIC DNA]</scope>
    <source>
        <strain evidence="1 2">NCTC10476</strain>
    </source>
</reference>
<name>A0A380QPP2_YERRU</name>
<proteinExistence type="predicted"/>
<organism evidence="1 2">
    <name type="scientific">Yersinia ruckeri</name>
    <dbReference type="NCBI Taxonomy" id="29486"/>
    <lineage>
        <taxon>Bacteria</taxon>
        <taxon>Pseudomonadati</taxon>
        <taxon>Pseudomonadota</taxon>
        <taxon>Gammaproteobacteria</taxon>
        <taxon>Enterobacterales</taxon>
        <taxon>Yersiniaceae</taxon>
        <taxon>Yersinia</taxon>
    </lineage>
</organism>
<dbReference type="GeneID" id="66877939"/>
<dbReference type="AlphaFoldDB" id="A0A380QPP2"/>
<sequence length="125" mass="14255">MMINAKLGKRKYLGGASFLIPVDMNFEFILTLEEKDCPSLSKTTDFPMILKFNDYADNQSVSFSTIDGKMVMTLHNWNGVATTLNEPFKLIKIETNADVEMMMANSRVGTTNHLSLQFWLNTYEE</sequence>
<evidence type="ECO:0000313" key="1">
    <source>
        <dbReference type="EMBL" id="SUQ00645.1"/>
    </source>
</evidence>
<dbReference type="OrthoDB" id="9998756at2"/>
<gene>
    <name evidence="1" type="ORF">NCTC10476_01947</name>
</gene>
<keyword evidence="2" id="KW-1185">Reference proteome</keyword>
<accession>A0A380QPP2</accession>
<evidence type="ECO:0000313" key="2">
    <source>
        <dbReference type="Proteomes" id="UP000255169"/>
    </source>
</evidence>
<dbReference type="EMBL" id="UHJG01000001">
    <property type="protein sequence ID" value="SUQ00645.1"/>
    <property type="molecule type" value="Genomic_DNA"/>
</dbReference>
<dbReference type="RefSeq" id="WP_004723373.1">
    <property type="nucleotide sequence ID" value="NZ_CCYO01000011.1"/>
</dbReference>